<dbReference type="Proteomes" id="UP000001095">
    <property type="component" value="Unassembled WGS sequence"/>
</dbReference>
<evidence type="ECO:0000313" key="1">
    <source>
        <dbReference type="EMBL" id="EKS37807.1"/>
    </source>
</evidence>
<dbReference type="RefSeq" id="WP_002712623.1">
    <property type="nucleotide sequence ID" value="NZ_KB375281.1"/>
</dbReference>
<dbReference type="HOGENOM" id="CLU_2476451_0_0_5"/>
<evidence type="ECO:0000313" key="2">
    <source>
        <dbReference type="Proteomes" id="UP000001095"/>
    </source>
</evidence>
<protein>
    <submittedName>
        <fullName evidence="1">Uncharacterized protein</fullName>
    </submittedName>
</protein>
<dbReference type="EMBL" id="AGWY01000007">
    <property type="protein sequence ID" value="EKS37807.1"/>
    <property type="molecule type" value="Genomic_DNA"/>
</dbReference>
<name>K8P5H4_9BRAD</name>
<dbReference type="AlphaFoldDB" id="K8P5H4"/>
<proteinExistence type="predicted"/>
<sequence length="87" mass="10134">MIRALIEIEGKDDWEHSRQLEAALGKLGFEPKKSEDDIRWQRDLWAALNEEGIDIRKLVEAYRQKVNSVTERTDGEEKSLVRNLAEP</sequence>
<keyword evidence="2" id="KW-1185">Reference proteome</keyword>
<reference evidence="1 2" key="1">
    <citation type="submission" date="2012-04" db="EMBL/GenBank/DDBJ databases">
        <title>The Genome Sequence of Afipia clevelandensis ATCC 49720.</title>
        <authorList>
            <consortium name="The Broad Institute Genome Sequencing Platform"/>
            <person name="Earl A."/>
            <person name="Ward D."/>
            <person name="Feldgarden M."/>
            <person name="Gevers D."/>
            <person name="Huys G."/>
            <person name="Walker B."/>
            <person name="Young S.K."/>
            <person name="Zeng Q."/>
            <person name="Gargeya S."/>
            <person name="Fitzgerald M."/>
            <person name="Haas B."/>
            <person name="Abouelleil A."/>
            <person name="Alvarado L."/>
            <person name="Arachchi H.M."/>
            <person name="Berlin A."/>
            <person name="Chapman S.B."/>
            <person name="Goldberg J."/>
            <person name="Griggs A."/>
            <person name="Gujja S."/>
            <person name="Hansen M."/>
            <person name="Howarth C."/>
            <person name="Imamovic A."/>
            <person name="Larimer J."/>
            <person name="McCowen C."/>
            <person name="Montmayeur A."/>
            <person name="Murphy C."/>
            <person name="Neiman D."/>
            <person name="Pearson M."/>
            <person name="Priest M."/>
            <person name="Roberts A."/>
            <person name="Saif S."/>
            <person name="Shea T."/>
            <person name="Sisk P."/>
            <person name="Sykes S."/>
            <person name="Wortman J."/>
            <person name="Nusbaum C."/>
            <person name="Birren B."/>
        </authorList>
    </citation>
    <scope>NUCLEOTIDE SEQUENCE [LARGE SCALE GENOMIC DNA]</scope>
    <source>
        <strain evidence="1 2">ATCC 49720</strain>
    </source>
</reference>
<accession>K8P5H4</accession>
<organism evidence="1 2">
    <name type="scientific">Afipia clevelandensis ATCC 49720</name>
    <dbReference type="NCBI Taxonomy" id="883079"/>
    <lineage>
        <taxon>Bacteria</taxon>
        <taxon>Pseudomonadati</taxon>
        <taxon>Pseudomonadota</taxon>
        <taxon>Alphaproteobacteria</taxon>
        <taxon>Hyphomicrobiales</taxon>
        <taxon>Nitrobacteraceae</taxon>
        <taxon>Afipia</taxon>
    </lineage>
</organism>
<comment type="caution">
    <text evidence="1">The sequence shown here is derived from an EMBL/GenBank/DDBJ whole genome shotgun (WGS) entry which is preliminary data.</text>
</comment>
<gene>
    <name evidence="1" type="ORF">HMPREF9696_01757</name>
</gene>